<feature type="compositionally biased region" description="Pro residues" evidence="5">
    <location>
        <begin position="319"/>
        <end position="328"/>
    </location>
</feature>
<sequence length="391" mass="42898">MAGVFYFSPALLWAAQMLLAASFEALQCEGPASTQESMCHPEDDLTDPKEVRFQVKGYTFSEPIHLIVSYDWLILQSPAKPIFEGDPLVLRCQAWQDWPLTQVTFYRDGAALGPPGPSKEISITVAQKADSGHYHCSAVLRSPGPGSPEAASPVALTVHVLCSPMFTDWMSGLLSDWPISRSSLALSIEERDNLKELFRAPVLRVTPSAEPQEGKPVTLSCQTKLPLQRSAARLLFSFYKDGRTVRSRGPSPEFQIPTASEAHSGSYWCEAATEDNQVWKQSPKLEIRVQGPSSSAAPTALTPAPPQKADAPETTSTKPPEPLPPLPTPSAKDPDSFSLPQGPDPHLYHQMRVLLKQIQDMRVLLGHLVIELRDLSSHLKLETTKGPAKHE</sequence>
<dbReference type="InterPro" id="IPR003599">
    <property type="entry name" value="Ig_sub"/>
</dbReference>
<name>A0A8C2QRF5_CAPHI</name>
<dbReference type="SMART" id="SM00408">
    <property type="entry name" value="IGc2"/>
    <property type="match status" value="2"/>
</dbReference>
<dbReference type="InterPro" id="IPR036179">
    <property type="entry name" value="Ig-like_dom_sf"/>
</dbReference>
<dbReference type="SUPFAM" id="SSF48726">
    <property type="entry name" value="Immunoglobulin"/>
    <property type="match status" value="2"/>
</dbReference>
<dbReference type="Gene3D" id="2.60.40.10">
    <property type="entry name" value="Immunoglobulins"/>
    <property type="match status" value="2"/>
</dbReference>
<evidence type="ECO:0000259" key="7">
    <source>
        <dbReference type="PROSITE" id="PS50835"/>
    </source>
</evidence>
<evidence type="ECO:0000256" key="1">
    <source>
        <dbReference type="ARBA" id="ARBA00022729"/>
    </source>
</evidence>
<dbReference type="SMART" id="SM00409">
    <property type="entry name" value="IG"/>
    <property type="match status" value="2"/>
</dbReference>
<reference evidence="8" key="1">
    <citation type="submission" date="2019-03" db="EMBL/GenBank/DDBJ databases">
        <title>Genome sequencing and reference-guided assembly of Black Bengal Goat (Capra hircus).</title>
        <authorList>
            <person name="Siddiki A.Z."/>
            <person name="Baten A."/>
            <person name="Billah M."/>
            <person name="Alam M.A.U."/>
            <person name="Shawrob K.S.M."/>
            <person name="Saha S."/>
            <person name="Chowdhury M."/>
            <person name="Rahman A.H."/>
            <person name="Stear M."/>
            <person name="Miah G."/>
            <person name="Das G.B."/>
            <person name="Hossain M.M."/>
            <person name="Kumkum M."/>
            <person name="Islam M.S."/>
            <person name="Mollah A.M."/>
            <person name="Ahsan A."/>
            <person name="Tusar F."/>
            <person name="Khan M.K.I."/>
        </authorList>
    </citation>
    <scope>NUCLEOTIDE SEQUENCE [LARGE SCALE GENOMIC DNA]</scope>
</reference>
<feature type="domain" description="Ig-like" evidence="7">
    <location>
        <begin position="63"/>
        <end position="157"/>
    </location>
</feature>
<dbReference type="AlphaFoldDB" id="A0A8C2QRF5"/>
<dbReference type="InterPro" id="IPR007110">
    <property type="entry name" value="Ig-like_dom"/>
</dbReference>
<dbReference type="GO" id="GO:0009897">
    <property type="term" value="C:external side of plasma membrane"/>
    <property type="evidence" value="ECO:0007669"/>
    <property type="project" value="TreeGrafter"/>
</dbReference>
<dbReference type="GO" id="GO:0007166">
    <property type="term" value="P:cell surface receptor signaling pathway"/>
    <property type="evidence" value="ECO:0007669"/>
    <property type="project" value="TreeGrafter"/>
</dbReference>
<feature type="region of interest" description="Disordered" evidence="5">
    <location>
        <begin position="287"/>
        <end position="344"/>
    </location>
</feature>
<evidence type="ECO:0000256" key="6">
    <source>
        <dbReference type="SAM" id="SignalP"/>
    </source>
</evidence>
<dbReference type="PANTHER" id="PTHR11481">
    <property type="entry name" value="IMMUNOGLOBULIN FC RECEPTOR"/>
    <property type="match status" value="1"/>
</dbReference>
<feature type="domain" description="Ig-like" evidence="7">
    <location>
        <begin position="201"/>
        <end position="286"/>
    </location>
</feature>
<protein>
    <recommendedName>
        <fullName evidence="7">Ig-like domain-containing protein</fullName>
    </recommendedName>
</protein>
<keyword evidence="2" id="KW-0677">Repeat</keyword>
<dbReference type="PANTHER" id="PTHR11481:SF71">
    <property type="entry name" value="FC RECEPTOR-LIKE A"/>
    <property type="match status" value="1"/>
</dbReference>
<evidence type="ECO:0000256" key="3">
    <source>
        <dbReference type="ARBA" id="ARBA00023157"/>
    </source>
</evidence>
<dbReference type="FunFam" id="2.60.40.10:FF:000217">
    <property type="entry name" value="High affinity immunoglobulin gamma Fc receptor I"/>
    <property type="match status" value="1"/>
</dbReference>
<dbReference type="GO" id="GO:0006955">
    <property type="term" value="P:immune response"/>
    <property type="evidence" value="ECO:0007669"/>
    <property type="project" value="TreeGrafter"/>
</dbReference>
<keyword evidence="4" id="KW-0393">Immunoglobulin domain</keyword>
<dbReference type="Ensembl" id="ENSCHIT00010003345.1">
    <property type="protein sequence ID" value="ENSCHIP00010002461.1"/>
    <property type="gene ID" value="ENSCHIG00010001722.1"/>
</dbReference>
<evidence type="ECO:0000256" key="5">
    <source>
        <dbReference type="SAM" id="MobiDB-lite"/>
    </source>
</evidence>
<organism evidence="8">
    <name type="scientific">Capra hircus</name>
    <name type="common">Goat</name>
    <dbReference type="NCBI Taxonomy" id="9925"/>
    <lineage>
        <taxon>Eukaryota</taxon>
        <taxon>Metazoa</taxon>
        <taxon>Chordata</taxon>
        <taxon>Craniata</taxon>
        <taxon>Vertebrata</taxon>
        <taxon>Euteleostomi</taxon>
        <taxon>Mammalia</taxon>
        <taxon>Eutheria</taxon>
        <taxon>Laurasiatheria</taxon>
        <taxon>Artiodactyla</taxon>
        <taxon>Ruminantia</taxon>
        <taxon>Pecora</taxon>
        <taxon>Bovidae</taxon>
        <taxon>Caprinae</taxon>
        <taxon>Capra</taxon>
    </lineage>
</organism>
<feature type="signal peptide" evidence="6">
    <location>
        <begin position="1"/>
        <end position="20"/>
    </location>
</feature>
<keyword evidence="1 6" id="KW-0732">Signal</keyword>
<dbReference type="InterPro" id="IPR050488">
    <property type="entry name" value="Ig_Fc_receptor"/>
</dbReference>
<evidence type="ECO:0000256" key="2">
    <source>
        <dbReference type="ARBA" id="ARBA00022737"/>
    </source>
</evidence>
<reference evidence="8" key="2">
    <citation type="submission" date="2025-08" db="UniProtKB">
        <authorList>
            <consortium name="Ensembl"/>
        </authorList>
    </citation>
    <scope>IDENTIFICATION</scope>
</reference>
<accession>A0A8C2QRF5</accession>
<dbReference type="GO" id="GO:0004888">
    <property type="term" value="F:transmembrane signaling receptor activity"/>
    <property type="evidence" value="ECO:0007669"/>
    <property type="project" value="TreeGrafter"/>
</dbReference>
<evidence type="ECO:0000256" key="4">
    <source>
        <dbReference type="ARBA" id="ARBA00023319"/>
    </source>
</evidence>
<evidence type="ECO:0000313" key="8">
    <source>
        <dbReference type="Ensembl" id="ENSCHIP00010002461.1"/>
    </source>
</evidence>
<dbReference type="InterPro" id="IPR013783">
    <property type="entry name" value="Ig-like_fold"/>
</dbReference>
<proteinExistence type="predicted"/>
<keyword evidence="3" id="KW-1015">Disulfide bond</keyword>
<dbReference type="FunFam" id="2.60.40.10:FF:000651">
    <property type="entry name" value="Fc receptor like 1"/>
    <property type="match status" value="1"/>
</dbReference>
<feature type="compositionally biased region" description="Low complexity" evidence="5">
    <location>
        <begin position="292"/>
        <end position="302"/>
    </location>
</feature>
<dbReference type="PROSITE" id="PS50835">
    <property type="entry name" value="IG_LIKE"/>
    <property type="match status" value="2"/>
</dbReference>
<feature type="chain" id="PRO_5034118937" description="Ig-like domain-containing protein" evidence="6">
    <location>
        <begin position="21"/>
        <end position="391"/>
    </location>
</feature>
<dbReference type="InterPro" id="IPR003598">
    <property type="entry name" value="Ig_sub2"/>
</dbReference>
<dbReference type="Pfam" id="PF13895">
    <property type="entry name" value="Ig_2"/>
    <property type="match status" value="2"/>
</dbReference>